<dbReference type="Gene3D" id="3.40.50.2000">
    <property type="entry name" value="Glycogen Phosphorylase B"/>
    <property type="match status" value="2"/>
</dbReference>
<sequence>MKIAIVCYPTFGGSGVVATELGLELARLGHEVHFITYSQPVRLALLNPNVHYHEVNVPEYPLFHYQPYELALSSKLVDMVKLYKIDVLHVHYAIPHAYAGYMAKQMLKNEGIEIPMITTLHGTDITLVGNHPHYKPAVSFSINKSDVVTSVSQSLKDDTYKLFNIKRDIHVIPNFIELEKNNIEYNVPCQRTLIAKPEERIITHISNFRKVKRIPDIIRIFDKIQQNIPAKLLMVGDGPEKEKAEILCQELGILDKVIFFGNSNEIDKLLSNSDLFLLPSETESFGLAALEAMAWGVPVISSNSGGLPEVNFEGVSGYLSKVGNIDEMAQNALKILKDDALLAQFKENALSVAKKFDIKHILPLYIDIYDKAIKKYNKKTKHSSKPS</sequence>
<evidence type="ECO:0000313" key="3">
    <source>
        <dbReference type="EMBL" id="MFL9829305.1"/>
    </source>
</evidence>
<dbReference type="InterPro" id="IPR023881">
    <property type="entry name" value="Thiol_BshA"/>
</dbReference>
<organism evidence="3 4">
    <name type="scientific">Flavobacterium plantiphilum</name>
    <dbReference type="NCBI Taxonomy" id="3163297"/>
    <lineage>
        <taxon>Bacteria</taxon>
        <taxon>Pseudomonadati</taxon>
        <taxon>Bacteroidota</taxon>
        <taxon>Flavobacteriia</taxon>
        <taxon>Flavobacteriales</taxon>
        <taxon>Flavobacteriaceae</taxon>
        <taxon>Flavobacterium</taxon>
    </lineage>
</organism>
<dbReference type="PANTHER" id="PTHR45947:SF3">
    <property type="entry name" value="SULFOQUINOVOSYL TRANSFERASE SQD2"/>
    <property type="match status" value="1"/>
</dbReference>
<feature type="domain" description="Glycosyltransferase subfamily 4-like N-terminal" evidence="2">
    <location>
        <begin position="11"/>
        <end position="179"/>
    </location>
</feature>
<dbReference type="Pfam" id="PF13439">
    <property type="entry name" value="Glyco_transf_4"/>
    <property type="match status" value="1"/>
</dbReference>
<dbReference type="PANTHER" id="PTHR45947">
    <property type="entry name" value="SULFOQUINOVOSYL TRANSFERASE SQD2"/>
    <property type="match status" value="1"/>
</dbReference>
<name>A0ABW8XQ72_9FLAO</name>
<dbReference type="InterPro" id="IPR050194">
    <property type="entry name" value="Glycosyltransferase_grp1"/>
</dbReference>
<dbReference type="NCBIfam" id="TIGR03999">
    <property type="entry name" value="thiol_BshA"/>
    <property type="match status" value="1"/>
</dbReference>
<dbReference type="Proteomes" id="UP001629260">
    <property type="component" value="Unassembled WGS sequence"/>
</dbReference>
<dbReference type="EMBL" id="JBELQA010000001">
    <property type="protein sequence ID" value="MFL9829305.1"/>
    <property type="molecule type" value="Genomic_DNA"/>
</dbReference>
<protein>
    <submittedName>
        <fullName evidence="3">N-acetyl-alpha-D-glucosaminyl L-malate synthase BshA</fullName>
    </submittedName>
</protein>
<dbReference type="RefSeq" id="WP_408078841.1">
    <property type="nucleotide sequence ID" value="NZ_JBELQA010000001.1"/>
</dbReference>
<keyword evidence="4" id="KW-1185">Reference proteome</keyword>
<dbReference type="Pfam" id="PF00534">
    <property type="entry name" value="Glycos_transf_1"/>
    <property type="match status" value="1"/>
</dbReference>
<evidence type="ECO:0000259" key="2">
    <source>
        <dbReference type="Pfam" id="PF13439"/>
    </source>
</evidence>
<proteinExistence type="predicted"/>
<dbReference type="SUPFAM" id="SSF53756">
    <property type="entry name" value="UDP-Glycosyltransferase/glycogen phosphorylase"/>
    <property type="match status" value="1"/>
</dbReference>
<evidence type="ECO:0000259" key="1">
    <source>
        <dbReference type="Pfam" id="PF00534"/>
    </source>
</evidence>
<reference evidence="3 4" key="1">
    <citation type="submission" date="2024-06" db="EMBL/GenBank/DDBJ databases">
        <authorList>
            <person name="Kaempfer P."/>
            <person name="Viver T."/>
        </authorList>
    </citation>
    <scope>NUCLEOTIDE SEQUENCE [LARGE SCALE GENOMIC DNA]</scope>
    <source>
        <strain evidence="3 4">ST-87</strain>
    </source>
</reference>
<evidence type="ECO:0000313" key="4">
    <source>
        <dbReference type="Proteomes" id="UP001629260"/>
    </source>
</evidence>
<gene>
    <name evidence="3" type="primary">bshA</name>
    <name evidence="3" type="ORF">ABS764_00440</name>
</gene>
<dbReference type="InterPro" id="IPR028098">
    <property type="entry name" value="Glyco_trans_4-like_N"/>
</dbReference>
<accession>A0ABW8XQ72</accession>
<dbReference type="InterPro" id="IPR001296">
    <property type="entry name" value="Glyco_trans_1"/>
</dbReference>
<feature type="domain" description="Glycosyl transferase family 1" evidence="1">
    <location>
        <begin position="196"/>
        <end position="349"/>
    </location>
</feature>
<comment type="caution">
    <text evidence="3">The sequence shown here is derived from an EMBL/GenBank/DDBJ whole genome shotgun (WGS) entry which is preliminary data.</text>
</comment>